<name>A0A6F9XJM2_9LACO</name>
<protein>
    <submittedName>
        <fullName evidence="1">Uncharacterized protein</fullName>
    </submittedName>
</protein>
<sequence length="71" mass="8165">MLYPYATFPGYLIVTFSQVIKDKGPNGKEKVIVNFEQPDDETGFNNVFSFGQYLIYFWSNEGNVLNLFSVL</sequence>
<reference evidence="1" key="1">
    <citation type="submission" date="2019-10" db="EMBL/GenBank/DDBJ databases">
        <title>Lactobacillus agilis SY212 Whole Genome Sequencing Project.</title>
        <authorList>
            <person name="Suzuki S."/>
            <person name="Endo A."/>
            <person name="Maeno S."/>
            <person name="Shiwa Y."/>
            <person name="Matsutani M."/>
            <person name="Kajikawa A."/>
        </authorList>
    </citation>
    <scope>NUCLEOTIDE SEQUENCE</scope>
    <source>
        <strain evidence="1">SY212</strain>
    </source>
</reference>
<dbReference type="AlphaFoldDB" id="A0A6F9XJM2"/>
<dbReference type="Proteomes" id="UP000494265">
    <property type="component" value="Unassembled WGS sequence"/>
</dbReference>
<dbReference type="EMBL" id="BLAM01000055">
    <property type="protein sequence ID" value="GET05446.1"/>
    <property type="molecule type" value="Genomic_DNA"/>
</dbReference>
<accession>A0A6F9XJM2</accession>
<gene>
    <name evidence="1" type="ORF">SY212_04760</name>
</gene>
<comment type="caution">
    <text evidence="1">The sequence shown here is derived from an EMBL/GenBank/DDBJ whole genome shotgun (WGS) entry which is preliminary data.</text>
</comment>
<evidence type="ECO:0000313" key="1">
    <source>
        <dbReference type="EMBL" id="GET05446.1"/>
    </source>
</evidence>
<organism evidence="1">
    <name type="scientific">Ligilactobacillus agilis</name>
    <dbReference type="NCBI Taxonomy" id="1601"/>
    <lineage>
        <taxon>Bacteria</taxon>
        <taxon>Bacillati</taxon>
        <taxon>Bacillota</taxon>
        <taxon>Bacilli</taxon>
        <taxon>Lactobacillales</taxon>
        <taxon>Lactobacillaceae</taxon>
        <taxon>Ligilactobacillus</taxon>
    </lineage>
</organism>
<proteinExistence type="predicted"/>